<feature type="domain" description="RSE1/DDB1/CPSF1 second beta-propeller" evidence="7">
    <location>
        <begin position="448"/>
        <end position="783"/>
    </location>
</feature>
<proteinExistence type="predicted"/>
<dbReference type="GO" id="GO:0071004">
    <property type="term" value="C:U2-type prespliceosome"/>
    <property type="evidence" value="ECO:0007669"/>
    <property type="project" value="EnsemblFungi"/>
</dbReference>
<dbReference type="FunCoup" id="G8ZW80">
    <property type="interactions" value="1421"/>
</dbReference>
<dbReference type="Pfam" id="PF03178">
    <property type="entry name" value="CPSF_A"/>
    <property type="match status" value="1"/>
</dbReference>
<dbReference type="eggNOG" id="KOG1898">
    <property type="taxonomic scope" value="Eukaryota"/>
</dbReference>
<gene>
    <name evidence="8" type="primary">TDEL0F00630</name>
    <name evidence="8" type="ORF">TDEL_0F00630</name>
</gene>
<dbReference type="InterPro" id="IPR015943">
    <property type="entry name" value="WD40/YVTN_repeat-like_dom_sf"/>
</dbReference>
<evidence type="ECO:0008006" key="10">
    <source>
        <dbReference type="Google" id="ProtNLM"/>
    </source>
</evidence>
<dbReference type="SUPFAM" id="SSF50978">
    <property type="entry name" value="WD40 repeat-like"/>
    <property type="match status" value="1"/>
</dbReference>
<dbReference type="GO" id="GO:0000245">
    <property type="term" value="P:spliceosomal complex assembly"/>
    <property type="evidence" value="ECO:0007669"/>
    <property type="project" value="EnsemblFungi"/>
</dbReference>
<dbReference type="RefSeq" id="XP_003682085.1">
    <property type="nucleotide sequence ID" value="XM_003682037.1"/>
</dbReference>
<name>G8ZW80_TORDE</name>
<dbReference type="Proteomes" id="UP000005627">
    <property type="component" value="Chromosome 6"/>
</dbReference>
<dbReference type="GO" id="GO:0000974">
    <property type="term" value="C:Prp19 complex"/>
    <property type="evidence" value="ECO:0007669"/>
    <property type="project" value="EnsemblFungi"/>
</dbReference>
<sequence length="1254" mass="140800">MLVQESDLYLYHLTLKRQTNYVNSCIGHFIDREQDNKRSKDLQLCIATETHIELYDVANGTLRRLIEIPIFATLTTIESFRIENSSVSLLAMTSDSGNLTIAQFHRPSLNRIALKTVLNQPMTRSQVRRVSPISYMTVDPYGRCLLLSAIEKNKLCFVLNTNNDGSLVIQSPLEAIRPDVITLDITSCDVQYDNPCFAALEIDANNYHLVFYILDLSLNHIVKKAEYKVNSEANFIMGIPALSKYKINCVSNTDEINPFVLVGFENYLMVKDMNGFFSLKVPLPNRNGQKATIISGALQTLKKSFFILLQSNFGDLYKLTIEPDGNDRDKPLVSISYFDTIFQAEKLHIFKNGYLFANSELGDSYLFQFDSLGDDSEKITSADPGKQLRFEPTETLNNLSIVSTKKNLNPLLSTQVTNSNPLTIAANSTRILTNGVRFEDDISSPLPPGAENIWTIKVPGESIHKLLFLGFPKSTMILEIESGTLEEMNSLKNPFKVKGDKSLYVAAMTDQYIIQVCENELRQVVSDKDGFTCNLKWFPPAGIRIVCATSSETQLSIGLSNCEIVYFEITSGSLHESQNKIELDEPITSISMVRSKRSDYLAVGSNDSTVKLISLKRSDMDEFMEIVSIQTVLAPVTDLKLIQDSNLELHIGLENGVYCRSMVNNNDGQLYDVRTKFLGPRPVTLSCLGSISLEQSSEDEDIEEDEEEKEEGKQASTSQNLRPAVLLHCTKTWISYTKTPLLYVRPILSGSNNLTKVCEFIADESSLNGCCAISSSGSLMIGKLKDFSTQEEWFQVEDVSVDGSKAAHHIDGESDEEEDQDVRLGVHPYDKPILLAFQEDKRLLLNIECSRREGKGFRVSISRGGEIYTLPQGDEVFKVMEGIDVVTASLAKFSGSTDHLVLSTRDGYLTTFVVSVDKKGKTFDFRLLHKTLIEDQVTCMIPFSDKLLVPIFGSLVLFGLGKKQLLKQSFSETTPSITKITALANWKNQRVAVGDIRESVTLFLLDKSKNAFLPIADDIVKRHVTTLAFLDVSTILGGDKFGNIWTLRLQSENEKTLSQCFPHAIERLQQLPPMKKYAPNIMECPFKLTLTNMFYVNDIPMNIHILESLQMSDRPAIMYSGLQGTIGCLTPLLSRAEISNFKTIESMMSEADERFYLKSESEVVHDDSLKEDSEFELSNKSQGDVPEGSYSIVDRDHLRYRSYYAPVRNIVDGDLCERFIDLSYTAQKFLCAESKTLNPDTIIKIINDIRTNCM</sequence>
<dbReference type="InParanoid" id="G8ZW80"/>
<protein>
    <recommendedName>
        <fullName evidence="10">Pre-mRNA-splicing factor RSE1</fullName>
    </recommendedName>
</protein>
<keyword evidence="9" id="KW-1185">Reference proteome</keyword>
<evidence type="ECO:0000313" key="9">
    <source>
        <dbReference type="Proteomes" id="UP000005627"/>
    </source>
</evidence>
<comment type="subcellular location">
    <subcellularLocation>
        <location evidence="1">Nucleus</location>
    </subcellularLocation>
</comment>
<evidence type="ECO:0000256" key="1">
    <source>
        <dbReference type="ARBA" id="ARBA00004123"/>
    </source>
</evidence>
<dbReference type="PANTHER" id="PTHR10644">
    <property type="entry name" value="DNA REPAIR/RNA PROCESSING CPSF FAMILY"/>
    <property type="match status" value="1"/>
</dbReference>
<reference evidence="8 9" key="1">
    <citation type="journal article" date="2011" name="Proc. Natl. Acad. Sci. U.S.A.">
        <title>Evolutionary erosion of yeast sex chromosomes by mating-type switching accidents.</title>
        <authorList>
            <person name="Gordon J.L."/>
            <person name="Armisen D."/>
            <person name="Proux-Wera E."/>
            <person name="Oheigeartaigh S.S."/>
            <person name="Byrne K.P."/>
            <person name="Wolfe K.H."/>
        </authorList>
    </citation>
    <scope>NUCLEOTIDE SEQUENCE [LARGE SCALE GENOMIC DNA]</scope>
    <source>
        <strain evidence="9">ATCC 10662 / CBS 1146 / NBRC 0425 / NCYC 2629 / NRRL Y-866</strain>
    </source>
</reference>
<accession>G8ZW80</accession>
<dbReference type="InterPro" id="IPR018846">
    <property type="entry name" value="Beta-prop_RSE1/DDB1/CPSF1_1st"/>
</dbReference>
<dbReference type="AlphaFoldDB" id="G8ZW80"/>
<keyword evidence="2" id="KW-0507">mRNA processing</keyword>
<dbReference type="EMBL" id="HE616747">
    <property type="protein sequence ID" value="CCE92874.1"/>
    <property type="molecule type" value="Genomic_DNA"/>
</dbReference>
<dbReference type="KEGG" id="tdl:TDEL_0F00630"/>
<organism evidence="8 9">
    <name type="scientific">Torulaspora delbrueckii</name>
    <name type="common">Yeast</name>
    <name type="synonym">Candida colliculosa</name>
    <dbReference type="NCBI Taxonomy" id="4950"/>
    <lineage>
        <taxon>Eukaryota</taxon>
        <taxon>Fungi</taxon>
        <taxon>Dikarya</taxon>
        <taxon>Ascomycota</taxon>
        <taxon>Saccharomycotina</taxon>
        <taxon>Saccharomycetes</taxon>
        <taxon>Saccharomycetales</taxon>
        <taxon>Saccharomycetaceae</taxon>
        <taxon>Torulaspora</taxon>
    </lineage>
</organism>
<keyword evidence="3" id="KW-0539">Nucleus</keyword>
<dbReference type="GO" id="GO:0005686">
    <property type="term" value="C:U2 snRNP"/>
    <property type="evidence" value="ECO:0007669"/>
    <property type="project" value="EnsemblFungi"/>
</dbReference>
<feature type="domain" description="RSE1/DDB1/CPSF1 first beta-propeller" evidence="6">
    <location>
        <begin position="39"/>
        <end position="395"/>
    </location>
</feature>
<evidence type="ECO:0000259" key="7">
    <source>
        <dbReference type="Pfam" id="PF23726"/>
    </source>
</evidence>
<evidence type="ECO:0000256" key="4">
    <source>
        <dbReference type="SAM" id="MobiDB-lite"/>
    </source>
</evidence>
<dbReference type="Pfam" id="PF10433">
    <property type="entry name" value="Beta-prop_RSE1_1st"/>
    <property type="match status" value="1"/>
</dbReference>
<feature type="compositionally biased region" description="Acidic residues" evidence="4">
    <location>
        <begin position="696"/>
        <end position="709"/>
    </location>
</feature>
<evidence type="ECO:0000259" key="6">
    <source>
        <dbReference type="Pfam" id="PF10433"/>
    </source>
</evidence>
<dbReference type="InterPro" id="IPR004871">
    <property type="entry name" value="RSE1/DDB1/CPSF1_C"/>
</dbReference>
<evidence type="ECO:0000313" key="8">
    <source>
        <dbReference type="EMBL" id="CCE92874.1"/>
    </source>
</evidence>
<feature type="region of interest" description="Disordered" evidence="4">
    <location>
        <begin position="695"/>
        <end position="717"/>
    </location>
</feature>
<dbReference type="GeneID" id="11501176"/>
<evidence type="ECO:0000256" key="2">
    <source>
        <dbReference type="ARBA" id="ARBA00022664"/>
    </source>
</evidence>
<dbReference type="InterPro" id="IPR058543">
    <property type="entry name" value="Beta-prop_RSE1/DDB1/CPSF1_2nd"/>
</dbReference>
<dbReference type="STRING" id="1076872.G8ZW80"/>
<dbReference type="OrthoDB" id="436637at2759"/>
<dbReference type="GO" id="GO:0030620">
    <property type="term" value="F:U2 snRNA binding"/>
    <property type="evidence" value="ECO:0007669"/>
    <property type="project" value="EnsemblFungi"/>
</dbReference>
<dbReference type="Gene3D" id="2.130.10.10">
    <property type="entry name" value="YVTN repeat-like/Quinoprotein amine dehydrogenase"/>
    <property type="match status" value="3"/>
</dbReference>
<dbReference type="InterPro" id="IPR036322">
    <property type="entry name" value="WD40_repeat_dom_sf"/>
</dbReference>
<dbReference type="Pfam" id="PF23726">
    <property type="entry name" value="Beta-prop_RSE1_2nd"/>
    <property type="match status" value="1"/>
</dbReference>
<evidence type="ECO:0000256" key="3">
    <source>
        <dbReference type="ARBA" id="ARBA00023242"/>
    </source>
</evidence>
<evidence type="ECO:0000259" key="5">
    <source>
        <dbReference type="Pfam" id="PF03178"/>
    </source>
</evidence>
<dbReference type="HOGENOM" id="CLU_003246_0_1_1"/>
<dbReference type="InterPro" id="IPR050358">
    <property type="entry name" value="RSE1/DDB1/CFT1"/>
</dbReference>
<feature type="domain" description="RSE1/DDB1/CPSF1 C-terminal" evidence="5">
    <location>
        <begin position="905"/>
        <end position="1221"/>
    </location>
</feature>